<dbReference type="Proteomes" id="UP000326364">
    <property type="component" value="Unassembled WGS sequence"/>
</dbReference>
<evidence type="ECO:0000313" key="5">
    <source>
        <dbReference type="Proteomes" id="UP000326364"/>
    </source>
</evidence>
<reference evidence="4 5" key="1">
    <citation type="submission" date="2019-09" db="EMBL/GenBank/DDBJ databases">
        <authorList>
            <person name="Feng G."/>
        </authorList>
    </citation>
    <scope>NUCLEOTIDE SEQUENCE [LARGE SCALE GENOMIC DNA]</scope>
    <source>
        <strain evidence="3 4">KACC 19283</strain>
        <strain evidence="2 5">KACC 19284</strain>
    </source>
</reference>
<protein>
    <submittedName>
        <fullName evidence="3">Antibiotic biosynthesis monooxygenase</fullName>
    </submittedName>
</protein>
<keyword evidence="3" id="KW-0503">Monooxygenase</keyword>
<dbReference type="Proteomes" id="UP000325933">
    <property type="component" value="Unassembled WGS sequence"/>
</dbReference>
<keyword evidence="5" id="KW-1185">Reference proteome</keyword>
<dbReference type="Gene3D" id="3.30.70.100">
    <property type="match status" value="1"/>
</dbReference>
<comment type="caution">
    <text evidence="3">The sequence shown here is derived from an EMBL/GenBank/DDBJ whole genome shotgun (WGS) entry which is preliminary data.</text>
</comment>
<name>A0A5J5I3V3_9SPHN</name>
<dbReference type="EMBL" id="VYQA01000007">
    <property type="protein sequence ID" value="KAA9029713.1"/>
    <property type="molecule type" value="Genomic_DNA"/>
</dbReference>
<evidence type="ECO:0000313" key="2">
    <source>
        <dbReference type="EMBL" id="KAA9016734.1"/>
    </source>
</evidence>
<dbReference type="InterPro" id="IPR007138">
    <property type="entry name" value="ABM_dom"/>
</dbReference>
<dbReference type="InterPro" id="IPR011008">
    <property type="entry name" value="Dimeric_a/b-barrel"/>
</dbReference>
<dbReference type="Pfam" id="PF03992">
    <property type="entry name" value="ABM"/>
    <property type="match status" value="1"/>
</dbReference>
<dbReference type="AlphaFoldDB" id="A0A5J5I3V3"/>
<dbReference type="EMBL" id="VYQB01000007">
    <property type="protein sequence ID" value="KAA9016734.1"/>
    <property type="molecule type" value="Genomic_DNA"/>
</dbReference>
<dbReference type="GO" id="GO:0004497">
    <property type="term" value="F:monooxygenase activity"/>
    <property type="evidence" value="ECO:0007669"/>
    <property type="project" value="UniProtKB-KW"/>
</dbReference>
<keyword evidence="3" id="KW-0560">Oxidoreductase</keyword>
<gene>
    <name evidence="3" type="ORF">F4U95_10800</name>
    <name evidence="2" type="ORF">F4U96_10855</name>
</gene>
<dbReference type="SUPFAM" id="SSF54909">
    <property type="entry name" value="Dimeric alpha+beta barrel"/>
    <property type="match status" value="1"/>
</dbReference>
<evidence type="ECO:0000313" key="4">
    <source>
        <dbReference type="Proteomes" id="UP000325933"/>
    </source>
</evidence>
<proteinExistence type="predicted"/>
<accession>A0A5J5I3V3</accession>
<organism evidence="3 4">
    <name type="scientific">Sphingobium limneticum</name>
    <dbReference type="NCBI Taxonomy" id="1007511"/>
    <lineage>
        <taxon>Bacteria</taxon>
        <taxon>Pseudomonadati</taxon>
        <taxon>Pseudomonadota</taxon>
        <taxon>Alphaproteobacteria</taxon>
        <taxon>Sphingomonadales</taxon>
        <taxon>Sphingomonadaceae</taxon>
        <taxon>Sphingobium</taxon>
    </lineage>
</organism>
<evidence type="ECO:0000313" key="3">
    <source>
        <dbReference type="EMBL" id="KAA9029713.1"/>
    </source>
</evidence>
<sequence>MLLIVGTVRLPAHNMEAARPIMKRMSDASRAEDGCVEYGYAEDVLEPGLIHVKELWIDQNALDRHFAAAHLAEWRAAWPSLGIGDRNLRIYDVGEPRST</sequence>
<feature type="domain" description="ABM" evidence="1">
    <location>
        <begin position="1"/>
        <end position="76"/>
    </location>
</feature>
<evidence type="ECO:0000259" key="1">
    <source>
        <dbReference type="Pfam" id="PF03992"/>
    </source>
</evidence>